<dbReference type="SUPFAM" id="SSF52218">
    <property type="entry name" value="Flavoproteins"/>
    <property type="match status" value="1"/>
</dbReference>
<organism evidence="2">
    <name type="scientific">Aphanomyces invadans</name>
    <dbReference type="NCBI Taxonomy" id="157072"/>
    <lineage>
        <taxon>Eukaryota</taxon>
        <taxon>Sar</taxon>
        <taxon>Stramenopiles</taxon>
        <taxon>Oomycota</taxon>
        <taxon>Saprolegniomycetes</taxon>
        <taxon>Saprolegniales</taxon>
        <taxon>Verrucalvaceae</taxon>
        <taxon>Aphanomyces</taxon>
    </lineage>
</organism>
<dbReference type="GeneID" id="20086209"/>
<dbReference type="eggNOG" id="ENOG502S5NW">
    <property type="taxonomic scope" value="Eukaryota"/>
</dbReference>
<accession>A0A024TUG5</accession>
<dbReference type="EMBL" id="KI913971">
    <property type="protein sequence ID" value="ETV97810.1"/>
    <property type="molecule type" value="Genomic_DNA"/>
</dbReference>
<dbReference type="InterPro" id="IPR029039">
    <property type="entry name" value="Flavoprotein-like_sf"/>
</dbReference>
<dbReference type="VEuPathDB" id="FungiDB:H310_09159"/>
<name>A0A024TUG5_9STRA</name>
<dbReference type="InterPro" id="IPR003680">
    <property type="entry name" value="Flavodoxin_fold"/>
</dbReference>
<dbReference type="OrthoDB" id="26889at2759"/>
<reference evidence="2" key="1">
    <citation type="submission" date="2013-12" db="EMBL/GenBank/DDBJ databases">
        <title>The Genome Sequence of Aphanomyces invadans NJM9701.</title>
        <authorList>
            <consortium name="The Broad Institute Genomics Platform"/>
            <person name="Russ C."/>
            <person name="Tyler B."/>
            <person name="van West P."/>
            <person name="Dieguez-Uribeondo J."/>
            <person name="Young S.K."/>
            <person name="Zeng Q."/>
            <person name="Gargeya S."/>
            <person name="Fitzgerald M."/>
            <person name="Abouelleil A."/>
            <person name="Alvarado L."/>
            <person name="Chapman S.B."/>
            <person name="Gainer-Dewar J."/>
            <person name="Goldberg J."/>
            <person name="Griggs A."/>
            <person name="Gujja S."/>
            <person name="Hansen M."/>
            <person name="Howarth C."/>
            <person name="Imamovic A."/>
            <person name="Ireland A."/>
            <person name="Larimer J."/>
            <person name="McCowan C."/>
            <person name="Murphy C."/>
            <person name="Pearson M."/>
            <person name="Poon T.W."/>
            <person name="Priest M."/>
            <person name="Roberts A."/>
            <person name="Saif S."/>
            <person name="Shea T."/>
            <person name="Sykes S."/>
            <person name="Wortman J."/>
            <person name="Nusbaum C."/>
            <person name="Birren B."/>
        </authorList>
    </citation>
    <scope>NUCLEOTIDE SEQUENCE [LARGE SCALE GENOMIC DNA]</scope>
    <source>
        <strain evidence="2">NJM9701</strain>
    </source>
</reference>
<dbReference type="PANTHER" id="PTHR43741:SF4">
    <property type="entry name" value="FMN-DEPENDENT NADH:QUINONE OXIDOREDUCTASE"/>
    <property type="match status" value="1"/>
</dbReference>
<dbReference type="Gene3D" id="3.40.50.360">
    <property type="match status" value="1"/>
</dbReference>
<dbReference type="PANTHER" id="PTHR43741">
    <property type="entry name" value="FMN-DEPENDENT NADH-AZOREDUCTASE 1"/>
    <property type="match status" value="1"/>
</dbReference>
<dbReference type="Pfam" id="PF02525">
    <property type="entry name" value="Flavodoxin_2"/>
    <property type="match status" value="1"/>
</dbReference>
<dbReference type="AlphaFoldDB" id="A0A024TUG5"/>
<feature type="domain" description="Flavodoxin-like fold" evidence="1">
    <location>
        <begin position="66"/>
        <end position="228"/>
    </location>
</feature>
<evidence type="ECO:0000259" key="1">
    <source>
        <dbReference type="Pfam" id="PF02525"/>
    </source>
</evidence>
<evidence type="ECO:0000313" key="2">
    <source>
        <dbReference type="EMBL" id="ETV97810.1"/>
    </source>
</evidence>
<dbReference type="STRING" id="157072.A0A024TUG5"/>
<protein>
    <recommendedName>
        <fullName evidence="1">Flavodoxin-like fold domain-containing protein</fullName>
    </recommendedName>
</protein>
<sequence length="243" mass="27322">MMRRTLERKAVSFAAGRRGISLLHLNASISDDSATSVVSMALMACVHQQFLRAAWTQKKNIVVNSSTKQLTPFRVIERDLWSPDLPKFCKGTMNSCYRVLHGLGSPEDQMRMLPVQQLAQELLEADCVVISTPVWNHSVPYVLKQYMDCVVQPELTYSQATQEPFVRGRTFVLVTSAGGDIREQDTTFSLVRSVFSSIGFTHGHVISLQGLKEPTKREKQLDAALFEAERIAQRVIEHNLVES</sequence>
<proteinExistence type="predicted"/>
<dbReference type="InterPro" id="IPR050104">
    <property type="entry name" value="FMN-dep_NADH:Q_OxRdtase_AzoR1"/>
</dbReference>
<dbReference type="RefSeq" id="XP_008873371.1">
    <property type="nucleotide sequence ID" value="XM_008875149.1"/>
</dbReference>
<gene>
    <name evidence="2" type="ORF">H310_09159</name>
</gene>